<dbReference type="SUPFAM" id="SSF56672">
    <property type="entry name" value="DNA/RNA polymerases"/>
    <property type="match status" value="1"/>
</dbReference>
<dbReference type="GeneTree" id="ENSGT01150000286909"/>
<evidence type="ECO:0000259" key="1">
    <source>
        <dbReference type="PROSITE" id="PS50878"/>
    </source>
</evidence>
<reference evidence="2" key="1">
    <citation type="submission" date="2025-08" db="UniProtKB">
        <authorList>
            <consortium name="Ensembl"/>
        </authorList>
    </citation>
    <scope>IDENTIFICATION</scope>
</reference>
<dbReference type="InterPro" id="IPR043502">
    <property type="entry name" value="DNA/RNA_pol_sf"/>
</dbReference>
<dbReference type="PROSITE" id="PS50878">
    <property type="entry name" value="RT_POL"/>
    <property type="match status" value="1"/>
</dbReference>
<dbReference type="Pfam" id="PF00078">
    <property type="entry name" value="RVT_1"/>
    <property type="match status" value="1"/>
</dbReference>
<reference evidence="2" key="2">
    <citation type="submission" date="2025-09" db="UniProtKB">
        <authorList>
            <consortium name="Ensembl"/>
        </authorList>
    </citation>
    <scope>IDENTIFICATION</scope>
</reference>
<proteinExistence type="predicted"/>
<dbReference type="PANTHER" id="PTHR33332">
    <property type="entry name" value="REVERSE TRANSCRIPTASE DOMAIN-CONTAINING PROTEIN"/>
    <property type="match status" value="1"/>
</dbReference>
<dbReference type="CDD" id="cd01650">
    <property type="entry name" value="RT_nLTR_like"/>
    <property type="match status" value="1"/>
</dbReference>
<organism evidence="2 3">
    <name type="scientific">Sander lucioperca</name>
    <name type="common">Pike-perch</name>
    <name type="synonym">Perca lucioperca</name>
    <dbReference type="NCBI Taxonomy" id="283035"/>
    <lineage>
        <taxon>Eukaryota</taxon>
        <taxon>Metazoa</taxon>
        <taxon>Chordata</taxon>
        <taxon>Craniata</taxon>
        <taxon>Vertebrata</taxon>
        <taxon>Euteleostomi</taxon>
        <taxon>Actinopterygii</taxon>
        <taxon>Neopterygii</taxon>
        <taxon>Teleostei</taxon>
        <taxon>Neoteleostei</taxon>
        <taxon>Acanthomorphata</taxon>
        <taxon>Eupercaria</taxon>
        <taxon>Perciformes</taxon>
        <taxon>Percoidei</taxon>
        <taxon>Percidae</taxon>
        <taxon>Luciopercinae</taxon>
        <taxon>Sander</taxon>
    </lineage>
</organism>
<keyword evidence="3" id="KW-1185">Reference proteome</keyword>
<dbReference type="AlphaFoldDB" id="A0A8D0A5Q8"/>
<dbReference type="Proteomes" id="UP000694568">
    <property type="component" value="Unplaced"/>
</dbReference>
<dbReference type="Ensembl" id="ENSSLUT00000052414.1">
    <property type="protein sequence ID" value="ENSSLUP00000050909.1"/>
    <property type="gene ID" value="ENSSLUG00000022167.1"/>
</dbReference>
<dbReference type="InterPro" id="IPR000477">
    <property type="entry name" value="RT_dom"/>
</dbReference>
<protein>
    <recommendedName>
        <fullName evidence="1">Reverse transcriptase domain-containing protein</fullName>
    </recommendedName>
</protein>
<name>A0A8D0A5Q8_SANLU</name>
<accession>A0A8D0A5Q8</accession>
<feature type="domain" description="Reverse transcriptase" evidence="1">
    <location>
        <begin position="78"/>
        <end position="296"/>
    </location>
</feature>
<evidence type="ECO:0000313" key="2">
    <source>
        <dbReference type="Ensembl" id="ENSSLUP00000050909.1"/>
    </source>
</evidence>
<sequence length="296" mass="32212">MYNLLKPWTNTLPTSTPDLCNSFLHFFADKINIIYQSLSPVSDLPVSTPAPTTALLLPISPDLSTPLSTLPASPSYAPHCPLETVPSAFKTAAVTPILKKPGLDPSSLNNYRPISNLPFLSKTLERIVASQLQTHLHGNNQFEPLQSGFHPLHSTETALLKVLNNLLTSADTGSLNILILLDLSAAFDTVSHNILLTRLKDLGIEGTALSWLRSYLSNRSHFISLHNHTSATATVTQGVPQGSVLGPLLFIIYILTSDTPPLQPGLPLLRRRHLDLPQHQIPPQSSPLPHQLLSVS</sequence>
<evidence type="ECO:0000313" key="3">
    <source>
        <dbReference type="Proteomes" id="UP000694568"/>
    </source>
</evidence>